<evidence type="ECO:0000256" key="2">
    <source>
        <dbReference type="SAM" id="Phobius"/>
    </source>
</evidence>
<protein>
    <submittedName>
        <fullName evidence="3">Uncharacterized protein</fullName>
    </submittedName>
</protein>
<sequence length="669" mass="74633">MLVSDTPAFYYPLGICTAFPLALEMIRQTKIQAGPLMNALLHRLFLGYGFLSPTVKLGLILCSVAYEASVKGTAVVVSIDYTVLVIAGLLFWRGIRGIPSQGPVICEVTIHAFLVIVTAGFAAGGLVHDWPLWIEAMLIITIGAYMARNISTRSGEPGNTVPLPNSPDDTSNLGQLSPHQENRSARLPFILSRDRAMVIKSVMGFGTGATSMTKESYTQLDEVRTARHGSAHPKIRAVVSIYYPDQPTLETGIFTVLCEGSEGDYRRDLRYNELTACSDGEAALQSYRLGFISILAFILAVERHTGKLVGWMLLLHKIGEPLSTQTVTLGTAASKVILVFREMDLTSDLQLRKRASTQAMRENAEPNKRTDRSQDQDDDQTTAHDLLNKIRGKTQTKEGYVQKTVRQRLRLYCCRFPAICLSQAIDSDGDALCMLPDSKLKQKLERGNKTGDLAIRIAMFVHTHLAKYNTLSTGASQGHEEEYQGFHKEHSISSASSCLSIMESLDSALPQARQDIEQNNTDLDDLYRALLQTRWDIEATLEEPLRHLSDAETIGDIRKYLKEFSIAFRKLSSLFERLPGFTSCALGMDVATGKSDGLRWHITALWEDYGHIQQIMYTCSLCHQLQDAKLRQGVENLKEKMLDLQVVCEERKEQLEADLLEEDLFHSAY</sequence>
<feature type="transmembrane region" description="Helical" evidence="2">
    <location>
        <begin position="6"/>
        <end position="23"/>
    </location>
</feature>
<feature type="region of interest" description="Disordered" evidence="1">
    <location>
        <begin position="156"/>
        <end position="182"/>
    </location>
</feature>
<feature type="transmembrane region" description="Helical" evidence="2">
    <location>
        <begin position="72"/>
        <end position="92"/>
    </location>
</feature>
<keyword evidence="2" id="KW-0472">Membrane</keyword>
<evidence type="ECO:0000313" key="4">
    <source>
        <dbReference type="Proteomes" id="UP000002039"/>
    </source>
</evidence>
<evidence type="ECO:0000256" key="1">
    <source>
        <dbReference type="SAM" id="MobiDB-lite"/>
    </source>
</evidence>
<feature type="transmembrane region" description="Helical" evidence="2">
    <location>
        <begin position="44"/>
        <end position="66"/>
    </location>
</feature>
<keyword evidence="2" id="KW-1133">Transmembrane helix</keyword>
<reference evidence="4" key="1">
    <citation type="journal article" date="2015" name="PLoS Genet.">
        <title>The dynamic genome and transcriptome of the human fungal pathogen Blastomyces and close relative Emmonsia.</title>
        <authorList>
            <person name="Munoz J.F."/>
            <person name="Gauthier G.M."/>
            <person name="Desjardins C.A."/>
            <person name="Gallo J.E."/>
            <person name="Holder J."/>
            <person name="Sullivan T.D."/>
            <person name="Marty A.J."/>
            <person name="Carmen J.C."/>
            <person name="Chen Z."/>
            <person name="Ding L."/>
            <person name="Gujja S."/>
            <person name="Magrini V."/>
            <person name="Misas E."/>
            <person name="Mitreva M."/>
            <person name="Priest M."/>
            <person name="Saif S."/>
            <person name="Whiston E.A."/>
            <person name="Young S."/>
            <person name="Zeng Q."/>
            <person name="Goldman W.E."/>
            <person name="Mardis E.R."/>
            <person name="Taylor J.W."/>
            <person name="McEwen J.G."/>
            <person name="Clay O.K."/>
            <person name="Klein B.S."/>
            <person name="Cuomo C.A."/>
        </authorList>
    </citation>
    <scope>NUCLEOTIDE SEQUENCE [LARGE SCALE GENOMIC DNA]</scope>
    <source>
        <strain evidence="4">ER-3 / ATCC MYA-2586</strain>
    </source>
</reference>
<keyword evidence="4" id="KW-1185">Reference proteome</keyword>
<feature type="compositionally biased region" description="Basic and acidic residues" evidence="1">
    <location>
        <begin position="362"/>
        <end position="375"/>
    </location>
</feature>
<feature type="region of interest" description="Disordered" evidence="1">
    <location>
        <begin position="356"/>
        <end position="380"/>
    </location>
</feature>
<gene>
    <name evidence="3" type="ORF">BDCG_17867</name>
</gene>
<dbReference type="RefSeq" id="XP_045282699.1">
    <property type="nucleotide sequence ID" value="XM_045426913.1"/>
</dbReference>
<feature type="compositionally biased region" description="Polar residues" evidence="1">
    <location>
        <begin position="167"/>
        <end position="179"/>
    </location>
</feature>
<organism evidence="3 4">
    <name type="scientific">Ajellomyces dermatitidis (strain ER-3 / ATCC MYA-2586)</name>
    <name type="common">Blastomyces dermatitidis</name>
    <dbReference type="NCBI Taxonomy" id="559297"/>
    <lineage>
        <taxon>Eukaryota</taxon>
        <taxon>Fungi</taxon>
        <taxon>Dikarya</taxon>
        <taxon>Ascomycota</taxon>
        <taxon>Pezizomycotina</taxon>
        <taxon>Eurotiomycetes</taxon>
        <taxon>Eurotiomycetidae</taxon>
        <taxon>Onygenales</taxon>
        <taxon>Ajellomycetaceae</taxon>
        <taxon>Blastomyces</taxon>
    </lineage>
</organism>
<dbReference type="Proteomes" id="UP000002039">
    <property type="component" value="Unassembled WGS sequence"/>
</dbReference>
<keyword evidence="2" id="KW-0812">Transmembrane</keyword>
<feature type="transmembrane region" description="Helical" evidence="2">
    <location>
        <begin position="104"/>
        <end position="124"/>
    </location>
</feature>
<dbReference type="GeneID" id="69032759"/>
<dbReference type="EMBL" id="EQ999984">
    <property type="protein sequence ID" value="OAT02972.1"/>
    <property type="molecule type" value="Genomic_DNA"/>
</dbReference>
<evidence type="ECO:0000313" key="3">
    <source>
        <dbReference type="EMBL" id="OAT02972.1"/>
    </source>
</evidence>
<name>A0ABX2W0Q9_AJEDR</name>
<accession>A0ABX2W0Q9</accession>
<proteinExistence type="predicted"/>